<evidence type="ECO:0000313" key="1">
    <source>
        <dbReference type="EMBL" id="KAA8540853.1"/>
    </source>
</evidence>
<name>A0A5J5BCR5_9ASTE</name>
<reference evidence="1 2" key="1">
    <citation type="submission" date="2019-09" db="EMBL/GenBank/DDBJ databases">
        <title>A chromosome-level genome assembly of the Chinese tupelo Nyssa sinensis.</title>
        <authorList>
            <person name="Yang X."/>
            <person name="Kang M."/>
            <person name="Yang Y."/>
            <person name="Xiong H."/>
            <person name="Wang M."/>
            <person name="Zhang Z."/>
            <person name="Wang Z."/>
            <person name="Wu H."/>
            <person name="Ma T."/>
            <person name="Liu J."/>
            <person name="Xi Z."/>
        </authorList>
    </citation>
    <scope>NUCLEOTIDE SEQUENCE [LARGE SCALE GENOMIC DNA]</scope>
    <source>
        <strain evidence="1">J267</strain>
        <tissue evidence="1">Leaf</tissue>
    </source>
</reference>
<organism evidence="1 2">
    <name type="scientific">Nyssa sinensis</name>
    <dbReference type="NCBI Taxonomy" id="561372"/>
    <lineage>
        <taxon>Eukaryota</taxon>
        <taxon>Viridiplantae</taxon>
        <taxon>Streptophyta</taxon>
        <taxon>Embryophyta</taxon>
        <taxon>Tracheophyta</taxon>
        <taxon>Spermatophyta</taxon>
        <taxon>Magnoliopsida</taxon>
        <taxon>eudicotyledons</taxon>
        <taxon>Gunneridae</taxon>
        <taxon>Pentapetalae</taxon>
        <taxon>asterids</taxon>
        <taxon>Cornales</taxon>
        <taxon>Nyssaceae</taxon>
        <taxon>Nyssa</taxon>
    </lineage>
</organism>
<dbReference type="Proteomes" id="UP000325577">
    <property type="component" value="Linkage Group LG13"/>
</dbReference>
<sequence>MGSAPLCGSGGLDLDLNQIDEASDMVQYLNSGNRKLEAPLLPVKSTSAGRFPNCEHGRSSMQFQPPVAGLRLNDAEIRNVSSWLSPGNTYSAVAIPSILPDRGDQPCPIVATGGPQRILAPHTAGTPFTPDVYRGSVLSSSPAVPFTSSPFHVFPFRTGFSLPSASFSGGSTTYMDSSSGGRLCFPAVNSQLLGPAGAVSSQYPRPFVVSLSDGCNNVGGENSKKWGRHGLDLNAGPGGLDIEGRDETLPLALRQHSVASSQALTEEQARMYQSGNPFKACSEDGQWLTPGSCHLTGVLAEDGW</sequence>
<dbReference type="PANTHER" id="PTHR46548">
    <property type="entry name" value="BAH AND TFIIS DOMAIN-CONTAINING PROTEIN-RELATED"/>
    <property type="match status" value="1"/>
</dbReference>
<dbReference type="PANTHER" id="PTHR46548:SF1">
    <property type="entry name" value="BAH AND TFIIS DOMAIN-CONTAINING PROTEIN-RELATED"/>
    <property type="match status" value="1"/>
</dbReference>
<evidence type="ECO:0000313" key="2">
    <source>
        <dbReference type="Proteomes" id="UP000325577"/>
    </source>
</evidence>
<dbReference type="EMBL" id="CM018036">
    <property type="protein sequence ID" value="KAA8540853.1"/>
    <property type="molecule type" value="Genomic_DNA"/>
</dbReference>
<keyword evidence="2" id="KW-1185">Reference proteome</keyword>
<accession>A0A5J5BCR5</accession>
<dbReference type="OrthoDB" id="1736453at2759"/>
<proteinExistence type="predicted"/>
<dbReference type="AlphaFoldDB" id="A0A5J5BCR5"/>
<gene>
    <name evidence="1" type="ORF">F0562_024816</name>
</gene>
<protein>
    <submittedName>
        <fullName evidence="1">Uncharacterized protein</fullName>
    </submittedName>
</protein>